<dbReference type="GeneID" id="63686023"/>
<reference evidence="1 2" key="1">
    <citation type="journal article" date="2012" name="Science">
        <title>The Paleozoic origin of enzymatic lignin decomposition reconstructed from 31 fungal genomes.</title>
        <authorList>
            <person name="Floudas D."/>
            <person name="Binder M."/>
            <person name="Riley R."/>
            <person name="Barry K."/>
            <person name="Blanchette R.A."/>
            <person name="Henrissat B."/>
            <person name="Martinez A.T."/>
            <person name="Otillar R."/>
            <person name="Spatafora J.W."/>
            <person name="Yadav J.S."/>
            <person name="Aerts A."/>
            <person name="Benoit I."/>
            <person name="Boyd A."/>
            <person name="Carlson A."/>
            <person name="Copeland A."/>
            <person name="Coutinho P.M."/>
            <person name="de Vries R.P."/>
            <person name="Ferreira P."/>
            <person name="Findley K."/>
            <person name="Foster B."/>
            <person name="Gaskell J."/>
            <person name="Glotzer D."/>
            <person name="Gorecki P."/>
            <person name="Heitman J."/>
            <person name="Hesse C."/>
            <person name="Hori C."/>
            <person name="Igarashi K."/>
            <person name="Jurgens J.A."/>
            <person name="Kallen N."/>
            <person name="Kersten P."/>
            <person name="Kohler A."/>
            <person name="Kuees U."/>
            <person name="Kumar T.K.A."/>
            <person name="Kuo A."/>
            <person name="LaButti K."/>
            <person name="Larrondo L.F."/>
            <person name="Lindquist E."/>
            <person name="Ling A."/>
            <person name="Lombard V."/>
            <person name="Lucas S."/>
            <person name="Lundell T."/>
            <person name="Martin R."/>
            <person name="McLaughlin D.J."/>
            <person name="Morgenstern I."/>
            <person name="Morin E."/>
            <person name="Murat C."/>
            <person name="Nagy L.G."/>
            <person name="Nolan M."/>
            <person name="Ohm R.A."/>
            <person name="Patyshakuliyeva A."/>
            <person name="Rokas A."/>
            <person name="Ruiz-Duenas F.J."/>
            <person name="Sabat G."/>
            <person name="Salamov A."/>
            <person name="Samejima M."/>
            <person name="Schmutz J."/>
            <person name="Slot J.C."/>
            <person name="St John F."/>
            <person name="Stenlid J."/>
            <person name="Sun H."/>
            <person name="Sun S."/>
            <person name="Syed K."/>
            <person name="Tsang A."/>
            <person name="Wiebenga A."/>
            <person name="Young D."/>
            <person name="Pisabarro A."/>
            <person name="Eastwood D.C."/>
            <person name="Martin F."/>
            <person name="Cullen D."/>
            <person name="Grigoriev I.V."/>
            <person name="Hibbett D.S."/>
        </authorList>
    </citation>
    <scope>NUCLEOTIDE SEQUENCE [LARGE SCALE GENOMIC DNA]</scope>
    <source>
        <strain evidence="1 2">DJM-731 SS1</strain>
    </source>
</reference>
<dbReference type="HOGENOM" id="CLU_1713178_0_0_1"/>
<evidence type="ECO:0000313" key="1">
    <source>
        <dbReference type="EMBL" id="EJU06443.1"/>
    </source>
</evidence>
<protein>
    <submittedName>
        <fullName evidence="1">Uncharacterized protein</fullName>
    </submittedName>
</protein>
<sequence>MIARSNNSVMNLTYISNSSDAVALHNVKAASSVNHYISNSLGAVASHDVKAVSSINHYISNSPGTVASYGTKAASSADHYISNSLSSSVLWLGKYLSHEEWEALLKMCANLQAYNKAAEELGEIHGEMIVNMVADFGEQTYQVCSGVVYSAGG</sequence>
<organism evidence="1 2">
    <name type="scientific">Dacryopinax primogenitus (strain DJM 731)</name>
    <name type="common">Brown rot fungus</name>
    <dbReference type="NCBI Taxonomy" id="1858805"/>
    <lineage>
        <taxon>Eukaryota</taxon>
        <taxon>Fungi</taxon>
        <taxon>Dikarya</taxon>
        <taxon>Basidiomycota</taxon>
        <taxon>Agaricomycotina</taxon>
        <taxon>Dacrymycetes</taxon>
        <taxon>Dacrymycetales</taxon>
        <taxon>Dacrymycetaceae</taxon>
        <taxon>Dacryopinax</taxon>
    </lineage>
</organism>
<dbReference type="Proteomes" id="UP000030653">
    <property type="component" value="Unassembled WGS sequence"/>
</dbReference>
<gene>
    <name evidence="1" type="ORF">DACRYDRAFT_13100</name>
</gene>
<name>M5GH14_DACPD</name>
<dbReference type="EMBL" id="JH795855">
    <property type="protein sequence ID" value="EJU06443.1"/>
    <property type="molecule type" value="Genomic_DNA"/>
</dbReference>
<evidence type="ECO:0000313" key="2">
    <source>
        <dbReference type="Proteomes" id="UP000030653"/>
    </source>
</evidence>
<dbReference type="RefSeq" id="XP_040633337.1">
    <property type="nucleotide sequence ID" value="XM_040770961.1"/>
</dbReference>
<proteinExistence type="predicted"/>
<dbReference type="AlphaFoldDB" id="M5GH14"/>
<accession>M5GH14</accession>
<keyword evidence="2" id="KW-1185">Reference proteome</keyword>